<dbReference type="InterPro" id="IPR003137">
    <property type="entry name" value="PA_domain"/>
</dbReference>
<keyword evidence="4" id="KW-1185">Reference proteome</keyword>
<dbReference type="OrthoDB" id="206201at2759"/>
<keyword evidence="1" id="KW-0732">Signal</keyword>
<protein>
    <recommendedName>
        <fullName evidence="2">PA domain-containing protein</fullName>
    </recommendedName>
</protein>
<sequence length="401" mass="44187">MSPRFLPSLLLTFLLLFASSLHPTLGDDEEFEEPPFQSDTACKLSFSSSSLDCEHSVFSISFQKKKGNIVGASPSDGNMGCEGFRINKEVEGNIALASRGMCPFYEKALSLQTAGALAIIIGDNTPDTSPVRLKGTGNEDALVSIPVIMVSQADYEVMVGGMVGGKGGEVEIGIDESVMKEGNALYEEFHLKGQLMTNLLRSDFLMQLGAYMERAGWRETARVYLQHAATLVTSDNDYEIVYSVGEYFHNIEEDVDLAAGYFKEAAVRCFNVMQGKGKAGRDKARTKLWEIISLVPERDEQRTIISSMAEKELFSDLRQTLMNLYENDALGTTAVLTWAQNIKEVGYSKELLKILDGKWASGNQLKDDENWSTVMDNAKGYVKEFMAGKVEQRGGGESSEL</sequence>
<name>A0A9W7E7V5_9STRA</name>
<dbReference type="Pfam" id="PF02225">
    <property type="entry name" value="PA"/>
    <property type="match status" value="1"/>
</dbReference>
<dbReference type="Gene3D" id="3.50.30.30">
    <property type="match status" value="1"/>
</dbReference>
<gene>
    <name evidence="3" type="ORF">TrLO_g8810</name>
</gene>
<evidence type="ECO:0000256" key="1">
    <source>
        <dbReference type="SAM" id="SignalP"/>
    </source>
</evidence>
<feature type="domain" description="PA" evidence="2">
    <location>
        <begin position="67"/>
        <end position="155"/>
    </location>
</feature>
<comment type="caution">
    <text evidence="3">The sequence shown here is derived from an EMBL/GenBank/DDBJ whole genome shotgun (WGS) entry which is preliminary data.</text>
</comment>
<reference evidence="4" key="1">
    <citation type="journal article" date="2023" name="Commun. Biol.">
        <title>Genome analysis of Parmales, the sister group of diatoms, reveals the evolutionary specialization of diatoms from phago-mixotrophs to photoautotrophs.</title>
        <authorList>
            <person name="Ban H."/>
            <person name="Sato S."/>
            <person name="Yoshikawa S."/>
            <person name="Yamada K."/>
            <person name="Nakamura Y."/>
            <person name="Ichinomiya M."/>
            <person name="Sato N."/>
            <person name="Blanc-Mathieu R."/>
            <person name="Endo H."/>
            <person name="Kuwata A."/>
            <person name="Ogata H."/>
        </authorList>
    </citation>
    <scope>NUCLEOTIDE SEQUENCE [LARGE SCALE GENOMIC DNA]</scope>
    <source>
        <strain evidence="4">NIES 3700</strain>
    </source>
</reference>
<feature type="chain" id="PRO_5040823983" description="PA domain-containing protein" evidence="1">
    <location>
        <begin position="27"/>
        <end position="401"/>
    </location>
</feature>
<evidence type="ECO:0000259" key="2">
    <source>
        <dbReference type="Pfam" id="PF02225"/>
    </source>
</evidence>
<organism evidence="3 4">
    <name type="scientific">Triparma laevis f. longispina</name>
    <dbReference type="NCBI Taxonomy" id="1714387"/>
    <lineage>
        <taxon>Eukaryota</taxon>
        <taxon>Sar</taxon>
        <taxon>Stramenopiles</taxon>
        <taxon>Ochrophyta</taxon>
        <taxon>Bolidophyceae</taxon>
        <taxon>Parmales</taxon>
        <taxon>Triparmaceae</taxon>
        <taxon>Triparma</taxon>
    </lineage>
</organism>
<dbReference type="AlphaFoldDB" id="A0A9W7E7V5"/>
<feature type="signal peptide" evidence="1">
    <location>
        <begin position="1"/>
        <end position="26"/>
    </location>
</feature>
<dbReference type="Proteomes" id="UP001165122">
    <property type="component" value="Unassembled WGS sequence"/>
</dbReference>
<dbReference type="InterPro" id="IPR046450">
    <property type="entry name" value="PA_dom_sf"/>
</dbReference>
<proteinExistence type="predicted"/>
<accession>A0A9W7E7V5</accession>
<evidence type="ECO:0000313" key="4">
    <source>
        <dbReference type="Proteomes" id="UP001165122"/>
    </source>
</evidence>
<dbReference type="CDD" id="cd04818">
    <property type="entry name" value="PA_subtilisin_1"/>
    <property type="match status" value="1"/>
</dbReference>
<dbReference type="SUPFAM" id="SSF52025">
    <property type="entry name" value="PA domain"/>
    <property type="match status" value="1"/>
</dbReference>
<evidence type="ECO:0000313" key="3">
    <source>
        <dbReference type="EMBL" id="GMH65893.1"/>
    </source>
</evidence>
<dbReference type="EMBL" id="BRXW01000556">
    <property type="protein sequence ID" value="GMH65893.1"/>
    <property type="molecule type" value="Genomic_DNA"/>
</dbReference>